<comment type="caution">
    <text evidence="2">The sequence shown here is derived from an EMBL/GenBank/DDBJ whole genome shotgun (WGS) entry which is preliminary data.</text>
</comment>
<feature type="compositionally biased region" description="Basic and acidic residues" evidence="1">
    <location>
        <begin position="101"/>
        <end position="143"/>
    </location>
</feature>
<dbReference type="VEuPathDB" id="FungiDB:PC9H_005657"/>
<feature type="region of interest" description="Disordered" evidence="1">
    <location>
        <begin position="26"/>
        <end position="143"/>
    </location>
</feature>
<organism evidence="2 3">
    <name type="scientific">Pleurotus ostreatus</name>
    <name type="common">Oyster mushroom</name>
    <name type="synonym">White-rot fungus</name>
    <dbReference type="NCBI Taxonomy" id="5322"/>
    <lineage>
        <taxon>Eukaryota</taxon>
        <taxon>Fungi</taxon>
        <taxon>Dikarya</taxon>
        <taxon>Basidiomycota</taxon>
        <taxon>Agaricomycotina</taxon>
        <taxon>Agaricomycetes</taxon>
        <taxon>Agaricomycetidae</taxon>
        <taxon>Agaricales</taxon>
        <taxon>Pleurotineae</taxon>
        <taxon>Pleurotaceae</taxon>
        <taxon>Pleurotus</taxon>
    </lineage>
</organism>
<dbReference type="RefSeq" id="XP_036633721.1">
    <property type="nucleotide sequence ID" value="XM_036775219.1"/>
</dbReference>
<dbReference type="AlphaFoldDB" id="A0A8H6ZZF2"/>
<accession>A0A8H6ZZF2</accession>
<feature type="region of interest" description="Disordered" evidence="1">
    <location>
        <begin position="182"/>
        <end position="222"/>
    </location>
</feature>
<gene>
    <name evidence="2" type="primary">RNA14_1</name>
    <name evidence="2" type="ORF">PC9H_005657</name>
</gene>
<name>A0A8H6ZZF2_PLEOS</name>
<feature type="compositionally biased region" description="Basic and acidic residues" evidence="1">
    <location>
        <begin position="69"/>
        <end position="81"/>
    </location>
</feature>
<feature type="compositionally biased region" description="Gly residues" evidence="1">
    <location>
        <begin position="211"/>
        <end position="222"/>
    </location>
</feature>
<evidence type="ECO:0000313" key="3">
    <source>
        <dbReference type="Proteomes" id="UP000623687"/>
    </source>
</evidence>
<keyword evidence="3" id="KW-1185">Reference proteome</keyword>
<protein>
    <submittedName>
        <fullName evidence="2">mRNA 3'-end-processing protein rna14</fullName>
    </submittedName>
</protein>
<dbReference type="GeneID" id="59375475"/>
<reference evidence="2" key="1">
    <citation type="submission" date="2019-07" db="EMBL/GenBank/DDBJ databases">
        <authorList>
            <person name="Palmer J.M."/>
        </authorList>
    </citation>
    <scope>NUCLEOTIDE SEQUENCE</scope>
    <source>
        <strain evidence="2">PC9</strain>
    </source>
</reference>
<evidence type="ECO:0000256" key="1">
    <source>
        <dbReference type="SAM" id="MobiDB-lite"/>
    </source>
</evidence>
<feature type="compositionally biased region" description="Pro residues" evidence="1">
    <location>
        <begin position="189"/>
        <end position="206"/>
    </location>
</feature>
<dbReference type="OrthoDB" id="3268618at2759"/>
<proteinExistence type="predicted"/>
<dbReference type="Proteomes" id="UP000623687">
    <property type="component" value="Unassembled WGS sequence"/>
</dbReference>
<evidence type="ECO:0000313" key="2">
    <source>
        <dbReference type="EMBL" id="KAF7433694.1"/>
    </source>
</evidence>
<feature type="compositionally biased region" description="Polar residues" evidence="1">
    <location>
        <begin position="32"/>
        <end position="63"/>
    </location>
</feature>
<sequence>MKRFAQKYMYHGVDVIAVRDLGFSVSRSSSSGQQQTARTETSFATPNVSTSTANISSQPSSGSGHKRASSPDHRKGRDDGPGRGGDYGPGSKRQRPISPPPRDRDRDGGGGRDRWDGPPRRRHSPPPDRDVRGRDRDREDDKPLLPHVIPWFLGQLPAPSHFDGPVFRTDDLITLFRNAVIPSTGRARSPPPVPPPRGGGRPPPDYSPYTGPGGGRSGGRRY</sequence>
<dbReference type="EMBL" id="JACETU010000003">
    <property type="protein sequence ID" value="KAF7433694.1"/>
    <property type="molecule type" value="Genomic_DNA"/>
</dbReference>